<dbReference type="AlphaFoldDB" id="C0D8C8"/>
<evidence type="ECO:0008006" key="4">
    <source>
        <dbReference type="Google" id="ProtNLM"/>
    </source>
</evidence>
<accession>C0D8C8</accession>
<keyword evidence="3" id="KW-1185">Reference proteome</keyword>
<dbReference type="SUPFAM" id="SSF53850">
    <property type="entry name" value="Periplasmic binding protein-like II"/>
    <property type="match status" value="1"/>
</dbReference>
<name>C0D8C8_9FIRM</name>
<evidence type="ECO:0000313" key="3">
    <source>
        <dbReference type="Proteomes" id="UP000004756"/>
    </source>
</evidence>
<evidence type="ECO:0000256" key="1">
    <source>
        <dbReference type="SAM" id="SignalP"/>
    </source>
</evidence>
<sequence>MKKTVGFLMCLAAAGMLAGCGGKTDAGTSATTAAGGGAETVAQGESKAEAAGEPVVINYYDWDIPDQKFIDDFNAANPDIQVVVHSIPANGERLTKLDILAMSGGDMDVMPISDGDQFTRFESGMLAPLDEFIERDGLDMEASFGKYAIWGQSDGKYY</sequence>
<feature type="signal peptide" evidence="1">
    <location>
        <begin position="1"/>
        <end position="18"/>
    </location>
</feature>
<comment type="caution">
    <text evidence="2">The sequence shown here is derived from an EMBL/GenBank/DDBJ whole genome shotgun (WGS) entry which is preliminary data.</text>
</comment>
<gene>
    <name evidence="2" type="ORF">CLOSTASPAR_05526</name>
</gene>
<keyword evidence="1" id="KW-0732">Signal</keyword>
<reference evidence="2 3" key="1">
    <citation type="submission" date="2009-02" db="EMBL/GenBank/DDBJ databases">
        <title>Draft genome sequence of Clostridium asparagiforme (DSM 15981).</title>
        <authorList>
            <person name="Sudarsanam P."/>
            <person name="Ley R."/>
            <person name="Guruge J."/>
            <person name="Turnbaugh P.J."/>
            <person name="Mahowald M."/>
            <person name="Liep D."/>
            <person name="Gordon J."/>
        </authorList>
    </citation>
    <scope>NUCLEOTIDE SEQUENCE [LARGE SCALE GENOMIC DNA]</scope>
    <source>
        <strain evidence="2 3">DSM 15981</strain>
    </source>
</reference>
<evidence type="ECO:0000313" key="2">
    <source>
        <dbReference type="EMBL" id="EEG52343.1"/>
    </source>
</evidence>
<protein>
    <recommendedName>
        <fullName evidence="4">ABC transporter, solute-binding protein</fullName>
    </recommendedName>
</protein>
<dbReference type="Gene3D" id="3.40.190.10">
    <property type="entry name" value="Periplasmic binding protein-like II"/>
    <property type="match status" value="1"/>
</dbReference>
<dbReference type="Proteomes" id="UP000004756">
    <property type="component" value="Unassembled WGS sequence"/>
</dbReference>
<proteinExistence type="predicted"/>
<dbReference type="Pfam" id="PF01547">
    <property type="entry name" value="SBP_bac_1"/>
    <property type="match status" value="1"/>
</dbReference>
<dbReference type="HOGENOM" id="CLU_1672890_0_0_9"/>
<organism evidence="2 3">
    <name type="scientific">[Clostridium] asparagiforme DSM 15981</name>
    <dbReference type="NCBI Taxonomy" id="518636"/>
    <lineage>
        <taxon>Bacteria</taxon>
        <taxon>Bacillati</taxon>
        <taxon>Bacillota</taxon>
        <taxon>Clostridia</taxon>
        <taxon>Lachnospirales</taxon>
        <taxon>Lachnospiraceae</taxon>
        <taxon>Enterocloster</taxon>
    </lineage>
</organism>
<dbReference type="PROSITE" id="PS51257">
    <property type="entry name" value="PROKAR_LIPOPROTEIN"/>
    <property type="match status" value="1"/>
</dbReference>
<dbReference type="EMBL" id="ACCJ01000452">
    <property type="protein sequence ID" value="EEG52343.1"/>
    <property type="molecule type" value="Genomic_DNA"/>
</dbReference>
<feature type="non-terminal residue" evidence="2">
    <location>
        <position position="158"/>
    </location>
</feature>
<feature type="chain" id="PRO_5039645858" description="ABC transporter, solute-binding protein" evidence="1">
    <location>
        <begin position="19"/>
        <end position="158"/>
    </location>
</feature>
<dbReference type="InterPro" id="IPR006059">
    <property type="entry name" value="SBP"/>
</dbReference>